<proteinExistence type="predicted"/>
<dbReference type="AlphaFoldDB" id="A0A6A6XW83"/>
<evidence type="ECO:0000313" key="4">
    <source>
        <dbReference type="Proteomes" id="UP000799757"/>
    </source>
</evidence>
<accession>A0A6A6XW83</accession>
<dbReference type="InterPro" id="IPR056693">
    <property type="entry name" value="DUF7791"/>
</dbReference>
<gene>
    <name evidence="3" type="ORF">K505DRAFT_355611</name>
</gene>
<keyword evidence="4" id="KW-1185">Reference proteome</keyword>
<feature type="region of interest" description="Disordered" evidence="1">
    <location>
        <begin position="403"/>
        <end position="430"/>
    </location>
</feature>
<protein>
    <recommendedName>
        <fullName evidence="2">DUF7791 domain-containing protein</fullName>
    </recommendedName>
</protein>
<dbReference type="OrthoDB" id="443402at2759"/>
<sequence>MKRRLSRCRGLLEIAPIQPDPPPGESDADVFKQAAVGGQSTPTKRPASDPDKDGISVKYAHLIANAKVEYMHRTVRDFFAQIEIQEHFRSHCPAHFDPDACLCRSYVLQLKALSPQAVLVPQGSFWFCLRWALEHAIAIAATDTDLHIKLLDVTDQAAILQSTRKDTGFSLVQKYHDNGDYHWSSLLPGAEHDDDFVTFAVRCQLIQYVKQKLASEPLSTERITRLLHAAILNNESPFLGWKRHRHPDSDLVEFLLSSGADPNLEVRGSTSLQSILDRTTPEMRAYNRTWCAVIESHKKRGVVIDNDPLSTTKDPLEEQSSSLPGWSRPGSYWYGTGSGGYKSSSQYSLYSPFPPKVSTSSNPVVVQHTINTIYADVDPGDFIDGFPVVPGEDFLGVQRRTMNTSQTCSRVESSNVSKPPPPRNVSKDSGRLKWLKRRLKYKVDEAEKMGK</sequence>
<feature type="compositionally biased region" description="Polar residues" evidence="1">
    <location>
        <begin position="308"/>
        <end position="324"/>
    </location>
</feature>
<dbReference type="Proteomes" id="UP000799757">
    <property type="component" value="Unassembled WGS sequence"/>
</dbReference>
<evidence type="ECO:0000313" key="3">
    <source>
        <dbReference type="EMBL" id="KAF2800518.1"/>
    </source>
</evidence>
<dbReference type="Pfam" id="PF25053">
    <property type="entry name" value="DUF7791"/>
    <property type="match status" value="1"/>
</dbReference>
<feature type="region of interest" description="Disordered" evidence="1">
    <location>
        <begin position="14"/>
        <end position="52"/>
    </location>
</feature>
<feature type="region of interest" description="Disordered" evidence="1">
    <location>
        <begin position="305"/>
        <end position="324"/>
    </location>
</feature>
<dbReference type="EMBL" id="MU001746">
    <property type="protein sequence ID" value="KAF2800518.1"/>
    <property type="molecule type" value="Genomic_DNA"/>
</dbReference>
<evidence type="ECO:0000259" key="2">
    <source>
        <dbReference type="Pfam" id="PF25053"/>
    </source>
</evidence>
<feature type="domain" description="DUF7791" evidence="2">
    <location>
        <begin position="1"/>
        <end position="115"/>
    </location>
</feature>
<name>A0A6A6XW83_9PLEO</name>
<feature type="compositionally biased region" description="Polar residues" evidence="1">
    <location>
        <begin position="403"/>
        <end position="417"/>
    </location>
</feature>
<reference evidence="3" key="1">
    <citation type="journal article" date="2020" name="Stud. Mycol.">
        <title>101 Dothideomycetes genomes: a test case for predicting lifestyles and emergence of pathogens.</title>
        <authorList>
            <person name="Haridas S."/>
            <person name="Albert R."/>
            <person name="Binder M."/>
            <person name="Bloem J."/>
            <person name="Labutti K."/>
            <person name="Salamov A."/>
            <person name="Andreopoulos B."/>
            <person name="Baker S."/>
            <person name="Barry K."/>
            <person name="Bills G."/>
            <person name="Bluhm B."/>
            <person name="Cannon C."/>
            <person name="Castanera R."/>
            <person name="Culley D."/>
            <person name="Daum C."/>
            <person name="Ezra D."/>
            <person name="Gonzalez J."/>
            <person name="Henrissat B."/>
            <person name="Kuo A."/>
            <person name="Liang C."/>
            <person name="Lipzen A."/>
            <person name="Lutzoni F."/>
            <person name="Magnuson J."/>
            <person name="Mondo S."/>
            <person name="Nolan M."/>
            <person name="Ohm R."/>
            <person name="Pangilinan J."/>
            <person name="Park H.-J."/>
            <person name="Ramirez L."/>
            <person name="Alfaro M."/>
            <person name="Sun H."/>
            <person name="Tritt A."/>
            <person name="Yoshinaga Y."/>
            <person name="Zwiers L.-H."/>
            <person name="Turgeon B."/>
            <person name="Goodwin S."/>
            <person name="Spatafora J."/>
            <person name="Crous P."/>
            <person name="Grigoriev I."/>
        </authorList>
    </citation>
    <scope>NUCLEOTIDE SEQUENCE</scope>
    <source>
        <strain evidence="3">CBS 109.77</strain>
    </source>
</reference>
<evidence type="ECO:0000256" key="1">
    <source>
        <dbReference type="SAM" id="MobiDB-lite"/>
    </source>
</evidence>
<organism evidence="3 4">
    <name type="scientific">Melanomma pulvis-pyrius CBS 109.77</name>
    <dbReference type="NCBI Taxonomy" id="1314802"/>
    <lineage>
        <taxon>Eukaryota</taxon>
        <taxon>Fungi</taxon>
        <taxon>Dikarya</taxon>
        <taxon>Ascomycota</taxon>
        <taxon>Pezizomycotina</taxon>
        <taxon>Dothideomycetes</taxon>
        <taxon>Pleosporomycetidae</taxon>
        <taxon>Pleosporales</taxon>
        <taxon>Melanommataceae</taxon>
        <taxon>Melanomma</taxon>
    </lineage>
</organism>